<dbReference type="GO" id="GO:0071555">
    <property type="term" value="P:cell wall organization"/>
    <property type="evidence" value="ECO:0007669"/>
    <property type="project" value="UniProtKB-KW"/>
</dbReference>
<keyword evidence="7" id="KW-0132">Cell division</keyword>
<dbReference type="SUPFAM" id="SSF53244">
    <property type="entry name" value="MurD-like peptide ligases, peptide-binding domain"/>
    <property type="match status" value="1"/>
</dbReference>
<sequence>MTLNDLTNKKICFLGLGIENYALLMFLLQKKLRAEFFVCDARQNITSPASGTLSLIRRGHGVRWKLGKNYDRDLDKYDIIFRIAGYPLFNKNIIRAMMAGVTVSSPAKIFFDLCPSKNIIGVTGSKGKGTTASLIFQILKDAGKRVHFGGNIGVPLFSFFKKIKPDDWVVLELSSFQLEDLHLSPHIAVITNFFPEHLAAADPLNPNCHKTLAAYWEAKAVIFTHQNKRDFLVVSEELREKLRHEKIPSRVRYFGSLALPTPLVGSHNKRNIAAAQTVARIVGISRGQIKKSIAAFNGLEHRLELVAVKDNRRYYNDSFATTPEASITALNSFEPGHILLLAGGASKASDFSSFAGEVKKCVHEIVLLPGKGSREIKIALNAAKFKHVHTAPDMKQAVAAAERFSQPGDVILLAPACASFGIFKNYKDRGEQFKRAVLRS</sequence>
<evidence type="ECO:0000256" key="1">
    <source>
        <dbReference type="ARBA" id="ARBA00004496"/>
    </source>
</evidence>
<dbReference type="EC" id="6.3.2.9" evidence="7"/>
<accession>A0A1F5SQH6</accession>
<evidence type="ECO:0000256" key="7">
    <source>
        <dbReference type="HAMAP-Rule" id="MF_00639"/>
    </source>
</evidence>
<keyword evidence="7" id="KW-0961">Cell wall biogenesis/degradation</keyword>
<dbReference type="HAMAP" id="MF_00639">
    <property type="entry name" value="MurD"/>
    <property type="match status" value="1"/>
</dbReference>
<dbReference type="GO" id="GO:0008764">
    <property type="term" value="F:UDP-N-acetylmuramoylalanine-D-glutamate ligase activity"/>
    <property type="evidence" value="ECO:0007669"/>
    <property type="project" value="UniProtKB-UniRule"/>
</dbReference>
<organism evidence="10 11">
    <name type="scientific">Candidatus Falkowbacteria bacterium RIFOXYA2_FULL_47_9</name>
    <dbReference type="NCBI Taxonomy" id="1797995"/>
    <lineage>
        <taxon>Bacteria</taxon>
        <taxon>Candidatus Falkowiibacteriota</taxon>
    </lineage>
</organism>
<reference evidence="10 11" key="1">
    <citation type="journal article" date="2016" name="Nat. Commun.">
        <title>Thousands of microbial genomes shed light on interconnected biogeochemical processes in an aquifer system.</title>
        <authorList>
            <person name="Anantharaman K."/>
            <person name="Brown C.T."/>
            <person name="Hug L.A."/>
            <person name="Sharon I."/>
            <person name="Castelle C.J."/>
            <person name="Probst A.J."/>
            <person name="Thomas B.C."/>
            <person name="Singh A."/>
            <person name="Wilkins M.J."/>
            <person name="Karaoz U."/>
            <person name="Brodie E.L."/>
            <person name="Williams K.H."/>
            <person name="Hubbard S.S."/>
            <person name="Banfield J.F."/>
        </authorList>
    </citation>
    <scope>NUCLEOTIDE SEQUENCE [LARGE SCALE GENOMIC DNA]</scope>
</reference>
<evidence type="ECO:0000256" key="3">
    <source>
        <dbReference type="ARBA" id="ARBA00022490"/>
    </source>
</evidence>
<dbReference type="InterPro" id="IPR005762">
    <property type="entry name" value="MurD"/>
</dbReference>
<protein>
    <recommendedName>
        <fullName evidence="7">UDP-N-acetylmuramoylalanine--D-glutamate ligase</fullName>
        <ecNumber evidence="7">6.3.2.9</ecNumber>
    </recommendedName>
    <alternativeName>
        <fullName evidence="7">D-glutamic acid-adding enzyme</fullName>
    </alternativeName>
    <alternativeName>
        <fullName evidence="7">UDP-N-acetylmuramoyl-L-alanyl-D-glutamate synthetase</fullName>
    </alternativeName>
</protein>
<comment type="caution">
    <text evidence="10">The sequence shown here is derived from an EMBL/GenBank/DDBJ whole genome shotgun (WGS) entry which is preliminary data.</text>
</comment>
<keyword evidence="3 7" id="KW-0963">Cytoplasm</keyword>
<evidence type="ECO:0000259" key="8">
    <source>
        <dbReference type="Pfam" id="PF02875"/>
    </source>
</evidence>
<dbReference type="Pfam" id="PF02875">
    <property type="entry name" value="Mur_ligase_C"/>
    <property type="match status" value="1"/>
</dbReference>
<dbReference type="GO" id="GO:0008360">
    <property type="term" value="P:regulation of cell shape"/>
    <property type="evidence" value="ECO:0007669"/>
    <property type="project" value="UniProtKB-KW"/>
</dbReference>
<comment type="pathway">
    <text evidence="2 7">Cell wall biogenesis; peptidoglycan biosynthesis.</text>
</comment>
<evidence type="ECO:0000256" key="5">
    <source>
        <dbReference type="ARBA" id="ARBA00022741"/>
    </source>
</evidence>
<evidence type="ECO:0000313" key="11">
    <source>
        <dbReference type="Proteomes" id="UP000178925"/>
    </source>
</evidence>
<dbReference type="CDD" id="cd01983">
    <property type="entry name" value="SIMIBI"/>
    <property type="match status" value="1"/>
</dbReference>
<dbReference type="Gene3D" id="3.40.50.720">
    <property type="entry name" value="NAD(P)-binding Rossmann-like Domain"/>
    <property type="match status" value="1"/>
</dbReference>
<dbReference type="STRING" id="1797995.A2242_00900"/>
<keyword evidence="4 7" id="KW-0436">Ligase</keyword>
<gene>
    <name evidence="7" type="primary">murD</name>
    <name evidence="10" type="ORF">A2242_00900</name>
</gene>
<comment type="function">
    <text evidence="7">Cell wall formation. Catalyzes the addition of glutamate to the nucleotide precursor UDP-N-acetylmuramoyl-L-alanine (UMA).</text>
</comment>
<comment type="catalytic activity">
    <reaction evidence="7">
        <text>UDP-N-acetyl-alpha-D-muramoyl-L-alanine + D-glutamate + ATP = UDP-N-acetyl-alpha-D-muramoyl-L-alanyl-D-glutamate + ADP + phosphate + H(+)</text>
        <dbReference type="Rhea" id="RHEA:16429"/>
        <dbReference type="ChEBI" id="CHEBI:15378"/>
        <dbReference type="ChEBI" id="CHEBI:29986"/>
        <dbReference type="ChEBI" id="CHEBI:30616"/>
        <dbReference type="ChEBI" id="CHEBI:43474"/>
        <dbReference type="ChEBI" id="CHEBI:83898"/>
        <dbReference type="ChEBI" id="CHEBI:83900"/>
        <dbReference type="ChEBI" id="CHEBI:456216"/>
        <dbReference type="EC" id="6.3.2.9"/>
    </reaction>
</comment>
<dbReference type="Proteomes" id="UP000178925">
    <property type="component" value="Unassembled WGS sequence"/>
</dbReference>
<evidence type="ECO:0000256" key="2">
    <source>
        <dbReference type="ARBA" id="ARBA00004752"/>
    </source>
</evidence>
<keyword evidence="6 7" id="KW-0067">ATP-binding</keyword>
<feature type="domain" description="Mur ligase central" evidence="9">
    <location>
        <begin position="122"/>
        <end position="237"/>
    </location>
</feature>
<evidence type="ECO:0000256" key="4">
    <source>
        <dbReference type="ARBA" id="ARBA00022598"/>
    </source>
</evidence>
<dbReference type="Gene3D" id="3.90.190.20">
    <property type="entry name" value="Mur ligase, C-terminal domain"/>
    <property type="match status" value="1"/>
</dbReference>
<dbReference type="InterPro" id="IPR013221">
    <property type="entry name" value="Mur_ligase_cen"/>
</dbReference>
<keyword evidence="7" id="KW-0131">Cell cycle</keyword>
<dbReference type="EMBL" id="MFGC01000004">
    <property type="protein sequence ID" value="OGF28920.1"/>
    <property type="molecule type" value="Genomic_DNA"/>
</dbReference>
<feature type="domain" description="Mur ligase C-terminal" evidence="8">
    <location>
        <begin position="301"/>
        <end position="417"/>
    </location>
</feature>
<evidence type="ECO:0000313" key="10">
    <source>
        <dbReference type="EMBL" id="OGF28920.1"/>
    </source>
</evidence>
<evidence type="ECO:0000256" key="6">
    <source>
        <dbReference type="ARBA" id="ARBA00022840"/>
    </source>
</evidence>
<dbReference type="AlphaFoldDB" id="A0A1F5SQH6"/>
<dbReference type="InterPro" id="IPR036615">
    <property type="entry name" value="Mur_ligase_C_dom_sf"/>
</dbReference>
<proteinExistence type="inferred from homology"/>
<name>A0A1F5SQH6_9BACT</name>
<dbReference type="GO" id="GO:0051301">
    <property type="term" value="P:cell division"/>
    <property type="evidence" value="ECO:0007669"/>
    <property type="project" value="UniProtKB-KW"/>
</dbReference>
<dbReference type="GO" id="GO:0009252">
    <property type="term" value="P:peptidoglycan biosynthetic process"/>
    <property type="evidence" value="ECO:0007669"/>
    <property type="project" value="UniProtKB-UniRule"/>
</dbReference>
<dbReference type="InterPro" id="IPR004101">
    <property type="entry name" value="Mur_ligase_C"/>
</dbReference>
<keyword evidence="5 7" id="KW-0547">Nucleotide-binding</keyword>
<dbReference type="PANTHER" id="PTHR43692:SF1">
    <property type="entry name" value="UDP-N-ACETYLMURAMOYLALANINE--D-GLUTAMATE LIGASE"/>
    <property type="match status" value="1"/>
</dbReference>
<dbReference type="Pfam" id="PF08245">
    <property type="entry name" value="Mur_ligase_M"/>
    <property type="match status" value="1"/>
</dbReference>
<dbReference type="UniPathway" id="UPA00219"/>
<comment type="similarity">
    <text evidence="7">Belongs to the MurCDEF family.</text>
</comment>
<dbReference type="GO" id="GO:0005524">
    <property type="term" value="F:ATP binding"/>
    <property type="evidence" value="ECO:0007669"/>
    <property type="project" value="UniProtKB-UniRule"/>
</dbReference>
<comment type="subcellular location">
    <subcellularLocation>
        <location evidence="1 7">Cytoplasm</location>
    </subcellularLocation>
</comment>
<feature type="binding site" evidence="7">
    <location>
        <begin position="124"/>
        <end position="130"/>
    </location>
    <ligand>
        <name>ATP</name>
        <dbReference type="ChEBI" id="CHEBI:30616"/>
    </ligand>
</feature>
<dbReference type="PANTHER" id="PTHR43692">
    <property type="entry name" value="UDP-N-ACETYLMURAMOYLALANINE--D-GLUTAMATE LIGASE"/>
    <property type="match status" value="1"/>
</dbReference>
<dbReference type="Gene3D" id="3.40.1190.10">
    <property type="entry name" value="Mur-like, catalytic domain"/>
    <property type="match status" value="1"/>
</dbReference>
<dbReference type="GO" id="GO:0005737">
    <property type="term" value="C:cytoplasm"/>
    <property type="evidence" value="ECO:0007669"/>
    <property type="project" value="UniProtKB-SubCell"/>
</dbReference>
<keyword evidence="7" id="KW-0133">Cell shape</keyword>
<evidence type="ECO:0000259" key="9">
    <source>
        <dbReference type="Pfam" id="PF08245"/>
    </source>
</evidence>
<dbReference type="SUPFAM" id="SSF53623">
    <property type="entry name" value="MurD-like peptide ligases, catalytic domain"/>
    <property type="match status" value="1"/>
</dbReference>
<dbReference type="InterPro" id="IPR036565">
    <property type="entry name" value="Mur-like_cat_sf"/>
</dbReference>
<keyword evidence="7" id="KW-0573">Peptidoglycan synthesis</keyword>